<dbReference type="CDD" id="cd22616">
    <property type="entry name" value="Kunitz_TFPI2_1-like"/>
    <property type="match status" value="1"/>
</dbReference>
<dbReference type="Gene3D" id="4.10.410.10">
    <property type="entry name" value="Pancreatic trypsin inhibitor Kunitz domain"/>
    <property type="match status" value="3"/>
</dbReference>
<sequence>MDPAKPLPLFLLPLLLVGSTGGLASASAQGNNLEICLLPLEKGPCRALIPRFYYDRNQQTCREFKYGGCLGNANNFHSLELCEHTCGNIEKVPTVCRLETQTYPCDKPNVQSFFNLSTMTCETLKPNLCSTTMNIFPDEDTCKDFCEPRKVPSFCSSPRDEGLCAANVTRYYFNSRNKTCETFTYTGCGGNENNFYYLDDCDRVCIKASKMSKKRKTGSGFRIRRKNRRWNKLCFKVGLQEGSVFLS</sequence>
<dbReference type="FunFam" id="4.10.410.10:FF:000004">
    <property type="entry name" value="Tissue factor pathway inhibitor"/>
    <property type="match status" value="1"/>
</dbReference>
<dbReference type="GO" id="GO:0007596">
    <property type="term" value="P:blood coagulation"/>
    <property type="evidence" value="ECO:0007669"/>
    <property type="project" value="UniProtKB-UniRule"/>
</dbReference>
<organism evidence="10 11">
    <name type="scientific">Phodopus roborovskii</name>
    <name type="common">Roborovski's desert hamster</name>
    <name type="synonym">Cricetulus roborovskii</name>
    <dbReference type="NCBI Taxonomy" id="109678"/>
    <lineage>
        <taxon>Eukaryota</taxon>
        <taxon>Metazoa</taxon>
        <taxon>Chordata</taxon>
        <taxon>Craniata</taxon>
        <taxon>Vertebrata</taxon>
        <taxon>Euteleostomi</taxon>
        <taxon>Mammalia</taxon>
        <taxon>Eutheria</taxon>
        <taxon>Euarchontoglires</taxon>
        <taxon>Glires</taxon>
        <taxon>Rodentia</taxon>
        <taxon>Myomorpha</taxon>
        <taxon>Muroidea</taxon>
        <taxon>Cricetidae</taxon>
        <taxon>Cricetinae</taxon>
        <taxon>Phodopus</taxon>
    </lineage>
</organism>
<evidence type="ECO:0000256" key="8">
    <source>
        <dbReference type="PIRNR" id="PIRNR001620"/>
    </source>
</evidence>
<gene>
    <name evidence="10" type="primary">Tfpi2</name>
    <name evidence="10" type="ORF">PHOROB_LOCUS2788</name>
</gene>
<dbReference type="FunFam" id="4.10.410.10:FF:000018">
    <property type="entry name" value="Tissue factor pathway inhibitor"/>
    <property type="match status" value="1"/>
</dbReference>
<evidence type="ECO:0000313" key="11">
    <source>
        <dbReference type="Proteomes" id="UP001152836"/>
    </source>
</evidence>
<feature type="signal peptide" evidence="8">
    <location>
        <begin position="1"/>
        <end position="22"/>
    </location>
</feature>
<evidence type="ECO:0000256" key="4">
    <source>
        <dbReference type="ARBA" id="ARBA00022900"/>
    </source>
</evidence>
<evidence type="ECO:0000256" key="5">
    <source>
        <dbReference type="ARBA" id="ARBA00023084"/>
    </source>
</evidence>
<evidence type="ECO:0000256" key="1">
    <source>
        <dbReference type="ARBA" id="ARBA00022690"/>
    </source>
</evidence>
<dbReference type="InterPro" id="IPR002223">
    <property type="entry name" value="Kunitz_BPTI"/>
</dbReference>
<dbReference type="PIRSF" id="PIRSF001620">
    <property type="entry name" value="TFPI"/>
    <property type="match status" value="1"/>
</dbReference>
<name>A0AAU9YVD9_PHORO</name>
<keyword evidence="1 8" id="KW-0646">Protease inhibitor</keyword>
<dbReference type="PROSITE" id="PS00280">
    <property type="entry name" value="BPTI_KUNITZ_1"/>
    <property type="match status" value="2"/>
</dbReference>
<protein>
    <recommendedName>
        <fullName evidence="8">Tissue factor pathway inhibitor</fullName>
    </recommendedName>
</protein>
<dbReference type="InterPro" id="IPR050098">
    <property type="entry name" value="TFPI/VKTCI-like"/>
</dbReference>
<evidence type="ECO:0000256" key="6">
    <source>
        <dbReference type="ARBA" id="ARBA00023157"/>
    </source>
</evidence>
<dbReference type="GO" id="GO:0005576">
    <property type="term" value="C:extracellular region"/>
    <property type="evidence" value="ECO:0007669"/>
    <property type="project" value="UniProtKB-SubCell"/>
</dbReference>
<dbReference type="InterPro" id="IPR036880">
    <property type="entry name" value="Kunitz_BPTI_sf"/>
</dbReference>
<keyword evidence="4 8" id="KW-0722">Serine protease inhibitor</keyword>
<comment type="subcellular location">
    <subcellularLocation>
        <location evidence="8">Secreted</location>
    </subcellularLocation>
</comment>
<feature type="chain" id="PRO_5043115408" description="Tissue factor pathway inhibitor" evidence="8">
    <location>
        <begin position="23"/>
        <end position="247"/>
    </location>
</feature>
<feature type="domain" description="BPTI/Kunitz inhibitor" evidence="9">
    <location>
        <begin position="36"/>
        <end position="86"/>
    </location>
</feature>
<dbReference type="PROSITE" id="PS50279">
    <property type="entry name" value="BPTI_KUNITZ_2"/>
    <property type="match status" value="3"/>
</dbReference>
<comment type="caution">
    <text evidence="10">The sequence shown here is derived from an EMBL/GenBank/DDBJ whole genome shotgun (WGS) entry which is preliminary data.</text>
</comment>
<dbReference type="PRINTS" id="PR00759">
    <property type="entry name" value="BASICPTASE"/>
</dbReference>
<keyword evidence="11" id="KW-1185">Reference proteome</keyword>
<evidence type="ECO:0000313" key="10">
    <source>
        <dbReference type="EMBL" id="CAH6779181.1"/>
    </source>
</evidence>
<keyword evidence="6" id="KW-1015">Disulfide bond</keyword>
<dbReference type="Proteomes" id="UP001152836">
    <property type="component" value="Unassembled WGS sequence"/>
</dbReference>
<keyword evidence="2 8" id="KW-0356">Hemostasis</keyword>
<keyword evidence="8" id="KW-0732">Signal</keyword>
<dbReference type="InterPro" id="IPR008296">
    <property type="entry name" value="TFPI-like"/>
</dbReference>
<reference evidence="10" key="1">
    <citation type="submission" date="2022-06" db="EMBL/GenBank/DDBJ databases">
        <authorList>
            <person name="Andreotti S."/>
            <person name="Wyler E."/>
        </authorList>
    </citation>
    <scope>NUCLEOTIDE SEQUENCE</scope>
</reference>
<dbReference type="EMBL" id="CALSGD010000530">
    <property type="protein sequence ID" value="CAH6779181.1"/>
    <property type="molecule type" value="Genomic_DNA"/>
</dbReference>
<dbReference type="Pfam" id="PF00014">
    <property type="entry name" value="Kunitz_BPTI"/>
    <property type="match status" value="3"/>
</dbReference>
<evidence type="ECO:0000256" key="3">
    <source>
        <dbReference type="ARBA" id="ARBA00022737"/>
    </source>
</evidence>
<proteinExistence type="predicted"/>
<accession>A0AAU9YVD9</accession>
<evidence type="ECO:0000259" key="9">
    <source>
        <dbReference type="PROSITE" id="PS50279"/>
    </source>
</evidence>
<dbReference type="InterPro" id="IPR020901">
    <property type="entry name" value="Prtase_inh_Kunz-CS"/>
</dbReference>
<dbReference type="SMART" id="SM00131">
    <property type="entry name" value="KU"/>
    <property type="match status" value="3"/>
</dbReference>
<keyword evidence="7" id="KW-0325">Glycoprotein</keyword>
<dbReference type="AlphaFoldDB" id="A0AAU9YVD9"/>
<dbReference type="GO" id="GO:0004867">
    <property type="term" value="F:serine-type endopeptidase inhibitor activity"/>
    <property type="evidence" value="ECO:0007669"/>
    <property type="project" value="UniProtKB-UniRule"/>
</dbReference>
<feature type="domain" description="BPTI/Kunitz inhibitor" evidence="9">
    <location>
        <begin position="96"/>
        <end position="146"/>
    </location>
</feature>
<dbReference type="PANTHER" id="PTHR10083">
    <property type="entry name" value="KUNITZ-TYPE PROTEASE INHIBITOR-RELATED"/>
    <property type="match status" value="1"/>
</dbReference>
<dbReference type="CDD" id="cd22615">
    <property type="entry name" value="Kunitz_TFPI1_TFPI2_3-like"/>
    <property type="match status" value="1"/>
</dbReference>
<evidence type="ECO:0000256" key="7">
    <source>
        <dbReference type="ARBA" id="ARBA00023180"/>
    </source>
</evidence>
<keyword evidence="3" id="KW-0677">Repeat</keyword>
<dbReference type="SUPFAM" id="SSF57362">
    <property type="entry name" value="BPTI-like"/>
    <property type="match status" value="3"/>
</dbReference>
<keyword evidence="5 8" id="KW-0094">Blood coagulation</keyword>
<feature type="domain" description="BPTI/Kunitz inhibitor" evidence="9">
    <location>
        <begin position="155"/>
        <end position="205"/>
    </location>
</feature>
<evidence type="ECO:0000256" key="2">
    <source>
        <dbReference type="ARBA" id="ARBA00022696"/>
    </source>
</evidence>